<reference evidence="1" key="1">
    <citation type="journal article" date="2015" name="Proc. Natl. Acad. Sci. U.S.A.">
        <title>Networks of energetic and metabolic interactions define dynamics in microbial communities.</title>
        <authorList>
            <person name="Embree M."/>
            <person name="Liu J.K."/>
            <person name="Al-Bassam M.M."/>
            <person name="Zengler K."/>
        </authorList>
    </citation>
    <scope>NUCLEOTIDE SEQUENCE</scope>
</reference>
<proteinExistence type="predicted"/>
<organism evidence="1">
    <name type="scientific">hydrocarbon metagenome</name>
    <dbReference type="NCBI Taxonomy" id="938273"/>
    <lineage>
        <taxon>unclassified sequences</taxon>
        <taxon>metagenomes</taxon>
        <taxon>ecological metagenomes</taxon>
    </lineage>
</organism>
<dbReference type="AlphaFoldDB" id="A0A0W8FFN1"/>
<protein>
    <submittedName>
        <fullName evidence="1">Uncharacterized protein</fullName>
    </submittedName>
</protein>
<sequence>MPLAVHCREADTRSRIRSAGTPFIDYHRLRLQPSRGFIGILYENGW</sequence>
<accession>A0A0W8FFN1</accession>
<comment type="caution">
    <text evidence="1">The sequence shown here is derived from an EMBL/GenBank/DDBJ whole genome shotgun (WGS) entry which is preliminary data.</text>
</comment>
<name>A0A0W8FFN1_9ZZZZ</name>
<dbReference type="EMBL" id="LNQE01001273">
    <property type="protein sequence ID" value="KUG19601.1"/>
    <property type="molecule type" value="Genomic_DNA"/>
</dbReference>
<evidence type="ECO:0000313" key="1">
    <source>
        <dbReference type="EMBL" id="KUG19601.1"/>
    </source>
</evidence>
<gene>
    <name evidence="1" type="ORF">ASZ90_010672</name>
</gene>